<evidence type="ECO:0000313" key="3">
    <source>
        <dbReference type="EMBL" id="TCG09350.1"/>
    </source>
</evidence>
<accession>A0A4R0XMG2</accession>
<gene>
    <name evidence="3" type="ORF">BZM27_05990</name>
</gene>
<protein>
    <submittedName>
        <fullName evidence="3">Uncharacterized protein</fullName>
    </submittedName>
</protein>
<sequence length="192" mass="21680">MHGGNNKPAKKGNAYASKPGSLYSKYLTDDERAIAASLELGGVDEELRLTRIRLMRALQREADKGDTPELDEQVEREGAENVTAKSETKYKVRDYVTMIDRLTARVESLEARRAVLLQQQTDIELKRNADRRAEEMHDIEAQVKRLDIQRKQKEAALTNVEITNNIMPVPTADSVDSWEQVASAQQDKSLGR</sequence>
<evidence type="ECO:0000256" key="2">
    <source>
        <dbReference type="SAM" id="MobiDB-lite"/>
    </source>
</evidence>
<organism evidence="3 4">
    <name type="scientific">Paraburkholderia steynii</name>
    <dbReference type="NCBI Taxonomy" id="1245441"/>
    <lineage>
        <taxon>Bacteria</taxon>
        <taxon>Pseudomonadati</taxon>
        <taxon>Pseudomonadota</taxon>
        <taxon>Betaproteobacteria</taxon>
        <taxon>Burkholderiales</taxon>
        <taxon>Burkholderiaceae</taxon>
        <taxon>Paraburkholderia</taxon>
    </lineage>
</organism>
<feature type="region of interest" description="Disordered" evidence="2">
    <location>
        <begin position="169"/>
        <end position="192"/>
    </location>
</feature>
<dbReference type="EMBL" id="MWML01000013">
    <property type="protein sequence ID" value="TCG09350.1"/>
    <property type="molecule type" value="Genomic_DNA"/>
</dbReference>
<name>A0A4R0XMG2_9BURK</name>
<evidence type="ECO:0000256" key="1">
    <source>
        <dbReference type="SAM" id="Coils"/>
    </source>
</evidence>
<reference evidence="3 4" key="1">
    <citation type="submission" date="2017-02" db="EMBL/GenBank/DDBJ databases">
        <title>Paraburkholderia sophoroidis sp. nov. and Paraburkholderia steynii sp. nov. rhizobial symbionts of the fynbos legume Hypocalyptus sophoroides.</title>
        <authorList>
            <person name="Steenkamp E.T."/>
            <person name="Beukes C.W."/>
            <person name="Van Zyl E."/>
            <person name="Avontuur J."/>
            <person name="Chan W.Y."/>
            <person name="Hassen A."/>
            <person name="Palmer M."/>
            <person name="Mthombeni L."/>
            <person name="Phalane F."/>
            <person name="Sereme K."/>
            <person name="Venter S.N."/>
        </authorList>
    </citation>
    <scope>NUCLEOTIDE SEQUENCE [LARGE SCALE GENOMIC DNA]</scope>
    <source>
        <strain evidence="3 4">HC1.1ba</strain>
    </source>
</reference>
<dbReference type="AlphaFoldDB" id="A0A4R0XMG2"/>
<keyword evidence="1" id="KW-0175">Coiled coil</keyword>
<comment type="caution">
    <text evidence="3">The sequence shown here is derived from an EMBL/GenBank/DDBJ whole genome shotgun (WGS) entry which is preliminary data.</text>
</comment>
<proteinExistence type="predicted"/>
<feature type="compositionally biased region" description="Basic and acidic residues" evidence="2">
    <location>
        <begin position="61"/>
        <end position="79"/>
    </location>
</feature>
<evidence type="ECO:0000313" key="4">
    <source>
        <dbReference type="Proteomes" id="UP000294200"/>
    </source>
</evidence>
<dbReference type="Proteomes" id="UP000294200">
    <property type="component" value="Unassembled WGS sequence"/>
</dbReference>
<feature type="coiled-coil region" evidence="1">
    <location>
        <begin position="92"/>
        <end position="156"/>
    </location>
</feature>
<feature type="region of interest" description="Disordered" evidence="2">
    <location>
        <begin position="1"/>
        <end position="21"/>
    </location>
</feature>
<feature type="region of interest" description="Disordered" evidence="2">
    <location>
        <begin position="61"/>
        <end position="82"/>
    </location>
</feature>
<keyword evidence="4" id="KW-1185">Reference proteome</keyword>
<feature type="compositionally biased region" description="Polar residues" evidence="2">
    <location>
        <begin position="180"/>
        <end position="192"/>
    </location>
</feature>